<feature type="compositionally biased region" description="Acidic residues" evidence="3">
    <location>
        <begin position="58"/>
        <end position="75"/>
    </location>
</feature>
<gene>
    <name evidence="6" type="primary">LOC113215265</name>
</gene>
<dbReference type="PROSITE" id="PS50800">
    <property type="entry name" value="SAP"/>
    <property type="match status" value="1"/>
</dbReference>
<evidence type="ECO:0000256" key="1">
    <source>
        <dbReference type="ARBA" id="ARBA00022553"/>
    </source>
</evidence>
<dbReference type="GeneID" id="113215265"/>
<evidence type="ECO:0000313" key="5">
    <source>
        <dbReference type="Proteomes" id="UP000504606"/>
    </source>
</evidence>
<keyword evidence="1" id="KW-0597">Phosphoprotein</keyword>
<name>A0A6J1TFY7_FRAOC</name>
<sequence>MSDTSLKDISKLKVADLKRELKVRGLSTVGNKQELQDRLQVVLQDDSSLLLDDTGTVDTEDILNEDDVLADEDDSNTIATPDEGSASLKRQLDEELDDEIVTSTPGEKGSVAQPQDNGPPAKKITLNRKAISQQVTPTLSEKSDGEEKKDEKDDGEKKVVKLSEISMKERLALRAVKFGAPASVEAKKVARAARFGETASADSKKEARAARFGSSASSVTSAGNVPEVNVDLLKKRAERFGVQAGSKIELVEMEERKKKRLERFGGSSTPSTTSTTSTNGSSKVITSKPEPVAVSTKPGRVPITAPSSSVSIKANLDDKKKMRAERFKSSTAVSAK</sequence>
<evidence type="ECO:0000259" key="4">
    <source>
        <dbReference type="PROSITE" id="PS50800"/>
    </source>
</evidence>
<dbReference type="Gene3D" id="1.10.720.30">
    <property type="entry name" value="SAP domain"/>
    <property type="match status" value="1"/>
</dbReference>
<dbReference type="SMART" id="SM00513">
    <property type="entry name" value="SAP"/>
    <property type="match status" value="1"/>
</dbReference>
<reference evidence="6" key="1">
    <citation type="submission" date="2025-08" db="UniProtKB">
        <authorList>
            <consortium name="RefSeq"/>
        </authorList>
    </citation>
    <scope>IDENTIFICATION</scope>
    <source>
        <tissue evidence="6">Whole organism</tissue>
    </source>
</reference>
<feature type="compositionally biased region" description="Polar residues" evidence="3">
    <location>
        <begin position="130"/>
        <end position="139"/>
    </location>
</feature>
<feature type="region of interest" description="Disordered" evidence="3">
    <location>
        <begin position="259"/>
        <end position="336"/>
    </location>
</feature>
<dbReference type="GO" id="GO:1990904">
    <property type="term" value="C:ribonucleoprotein complex"/>
    <property type="evidence" value="ECO:0007669"/>
    <property type="project" value="UniProtKB-KW"/>
</dbReference>
<keyword evidence="6" id="KW-0687">Ribonucleoprotein</keyword>
<dbReference type="InterPro" id="IPR052240">
    <property type="entry name" value="SAP_domain_ribonucleoprotein"/>
</dbReference>
<dbReference type="InterPro" id="IPR003034">
    <property type="entry name" value="SAP_dom"/>
</dbReference>
<evidence type="ECO:0000256" key="3">
    <source>
        <dbReference type="SAM" id="MobiDB-lite"/>
    </source>
</evidence>
<dbReference type="GO" id="GO:0005634">
    <property type="term" value="C:nucleus"/>
    <property type="evidence" value="ECO:0007669"/>
    <property type="project" value="TreeGrafter"/>
</dbReference>
<evidence type="ECO:0000313" key="6">
    <source>
        <dbReference type="RefSeq" id="XP_026290655.1"/>
    </source>
</evidence>
<evidence type="ECO:0000256" key="2">
    <source>
        <dbReference type="ARBA" id="ARBA00046328"/>
    </source>
</evidence>
<dbReference type="Proteomes" id="UP000504606">
    <property type="component" value="Unplaced"/>
</dbReference>
<feature type="compositionally biased region" description="Basic and acidic residues" evidence="3">
    <location>
        <begin position="141"/>
        <end position="159"/>
    </location>
</feature>
<dbReference type="InterPro" id="IPR036361">
    <property type="entry name" value="SAP_dom_sf"/>
</dbReference>
<dbReference type="AlphaFoldDB" id="A0A6J1TFY7"/>
<keyword evidence="5" id="KW-1185">Reference proteome</keyword>
<accession>A0A6J1TFY7</accession>
<organism evidence="5 6">
    <name type="scientific">Frankliniella occidentalis</name>
    <name type="common">Western flower thrips</name>
    <name type="synonym">Euthrips occidentalis</name>
    <dbReference type="NCBI Taxonomy" id="133901"/>
    <lineage>
        <taxon>Eukaryota</taxon>
        <taxon>Metazoa</taxon>
        <taxon>Ecdysozoa</taxon>
        <taxon>Arthropoda</taxon>
        <taxon>Hexapoda</taxon>
        <taxon>Insecta</taxon>
        <taxon>Pterygota</taxon>
        <taxon>Neoptera</taxon>
        <taxon>Paraneoptera</taxon>
        <taxon>Thysanoptera</taxon>
        <taxon>Terebrantia</taxon>
        <taxon>Thripoidea</taxon>
        <taxon>Thripidae</taxon>
        <taxon>Frankliniella</taxon>
    </lineage>
</organism>
<proteinExistence type="inferred from homology"/>
<feature type="compositionally biased region" description="Basic and acidic residues" evidence="3">
    <location>
        <begin position="315"/>
        <end position="328"/>
    </location>
</feature>
<dbReference type="PANTHER" id="PTHR46551:SF1">
    <property type="entry name" value="SAP DOMAIN-CONTAINING RIBONUCLEOPROTEIN"/>
    <property type="match status" value="1"/>
</dbReference>
<dbReference type="GO" id="GO:0016973">
    <property type="term" value="P:poly(A)+ mRNA export from nucleus"/>
    <property type="evidence" value="ECO:0007669"/>
    <property type="project" value="TreeGrafter"/>
</dbReference>
<feature type="region of interest" description="Disordered" evidence="3">
    <location>
        <begin position="195"/>
        <end position="226"/>
    </location>
</feature>
<dbReference type="RefSeq" id="XP_026290655.1">
    <property type="nucleotide sequence ID" value="XM_026434870.2"/>
</dbReference>
<feature type="compositionally biased region" description="Low complexity" evidence="3">
    <location>
        <begin position="265"/>
        <end position="282"/>
    </location>
</feature>
<dbReference type="Pfam" id="PF02037">
    <property type="entry name" value="SAP"/>
    <property type="match status" value="1"/>
</dbReference>
<feature type="region of interest" description="Disordered" evidence="3">
    <location>
        <begin position="53"/>
        <end position="159"/>
    </location>
</feature>
<feature type="domain" description="SAP" evidence="4">
    <location>
        <begin position="9"/>
        <end position="43"/>
    </location>
</feature>
<protein>
    <submittedName>
        <fullName evidence="6">SAP domain-containing ribonucleoprotein isoform X2</fullName>
    </submittedName>
</protein>
<comment type="similarity">
    <text evidence="2">Belongs to the SAP domain-containing ribonucleoprotein family.</text>
</comment>
<dbReference type="SUPFAM" id="SSF68906">
    <property type="entry name" value="SAP domain"/>
    <property type="match status" value="1"/>
</dbReference>
<dbReference type="PANTHER" id="PTHR46551">
    <property type="entry name" value="SAP DOMAIN-CONTAINING RIBONUCLEOPROTEIN"/>
    <property type="match status" value="1"/>
</dbReference>